<feature type="domain" description="Solute-binding protein family 3/N-terminal" evidence="3">
    <location>
        <begin position="67"/>
        <end position="294"/>
    </location>
</feature>
<feature type="chain" id="PRO_5045851650" evidence="2">
    <location>
        <begin position="19"/>
        <end position="307"/>
    </location>
</feature>
<keyword evidence="5" id="KW-1185">Reference proteome</keyword>
<dbReference type="RefSeq" id="WP_344284405.1">
    <property type="nucleotide sequence ID" value="NZ_BAAAHV010000022.1"/>
</dbReference>
<evidence type="ECO:0000256" key="1">
    <source>
        <dbReference type="ARBA" id="ARBA00022729"/>
    </source>
</evidence>
<comment type="caution">
    <text evidence="4">The sequence shown here is derived from an EMBL/GenBank/DDBJ whole genome shotgun (WGS) entry which is preliminary data.</text>
</comment>
<dbReference type="EMBL" id="JBHUKQ010000014">
    <property type="protein sequence ID" value="MFD2483712.1"/>
    <property type="molecule type" value="Genomic_DNA"/>
</dbReference>
<dbReference type="PROSITE" id="PS51257">
    <property type="entry name" value="PROKAR_LIPOPROTEIN"/>
    <property type="match status" value="1"/>
</dbReference>
<dbReference type="Proteomes" id="UP001597542">
    <property type="component" value="Unassembled WGS sequence"/>
</dbReference>
<dbReference type="SUPFAM" id="SSF53850">
    <property type="entry name" value="Periplasmic binding protein-like II"/>
    <property type="match status" value="1"/>
</dbReference>
<dbReference type="Pfam" id="PF00497">
    <property type="entry name" value="SBP_bac_3"/>
    <property type="match status" value="1"/>
</dbReference>
<dbReference type="InterPro" id="IPR001638">
    <property type="entry name" value="Solute-binding_3/MltF_N"/>
</dbReference>
<evidence type="ECO:0000256" key="2">
    <source>
        <dbReference type="SAM" id="SignalP"/>
    </source>
</evidence>
<dbReference type="Gene3D" id="3.40.190.10">
    <property type="entry name" value="Periplasmic binding protein-like II"/>
    <property type="match status" value="2"/>
</dbReference>
<dbReference type="PANTHER" id="PTHR35936">
    <property type="entry name" value="MEMBRANE-BOUND LYTIC MUREIN TRANSGLYCOSYLASE F"/>
    <property type="match status" value="1"/>
</dbReference>
<dbReference type="SMART" id="SM00062">
    <property type="entry name" value="PBPb"/>
    <property type="match status" value="1"/>
</dbReference>
<organism evidence="4 5">
    <name type="scientific">Amycolatopsis albidoflavus</name>
    <dbReference type="NCBI Taxonomy" id="102226"/>
    <lineage>
        <taxon>Bacteria</taxon>
        <taxon>Bacillati</taxon>
        <taxon>Actinomycetota</taxon>
        <taxon>Actinomycetes</taxon>
        <taxon>Pseudonocardiales</taxon>
        <taxon>Pseudonocardiaceae</taxon>
        <taxon>Amycolatopsis</taxon>
    </lineage>
</organism>
<reference evidence="5" key="1">
    <citation type="journal article" date="2019" name="Int. J. Syst. Evol. Microbiol.">
        <title>The Global Catalogue of Microorganisms (GCM) 10K type strain sequencing project: providing services to taxonomists for standard genome sequencing and annotation.</title>
        <authorList>
            <consortium name="The Broad Institute Genomics Platform"/>
            <consortium name="The Broad Institute Genome Sequencing Center for Infectious Disease"/>
            <person name="Wu L."/>
            <person name="Ma J."/>
        </authorList>
    </citation>
    <scope>NUCLEOTIDE SEQUENCE [LARGE SCALE GENOMIC DNA]</scope>
    <source>
        <strain evidence="5">CGMCC 4.7638</strain>
    </source>
</reference>
<protein>
    <submittedName>
        <fullName evidence="4">ABC transporter substrate-binding protein</fullName>
    </submittedName>
</protein>
<keyword evidence="1 2" id="KW-0732">Signal</keyword>
<accession>A0ABW5I5D7</accession>
<gene>
    <name evidence="4" type="ORF">ACFSUT_25770</name>
</gene>
<proteinExistence type="predicted"/>
<evidence type="ECO:0000313" key="4">
    <source>
        <dbReference type="EMBL" id="MFD2483712.1"/>
    </source>
</evidence>
<name>A0ABW5I5D7_9PSEU</name>
<dbReference type="CDD" id="cd01004">
    <property type="entry name" value="PBP2_MidA_like"/>
    <property type="match status" value="1"/>
</dbReference>
<evidence type="ECO:0000259" key="3">
    <source>
        <dbReference type="SMART" id="SM00062"/>
    </source>
</evidence>
<feature type="signal peptide" evidence="2">
    <location>
        <begin position="1"/>
        <end position="18"/>
    </location>
</feature>
<sequence length="307" mass="31681">MNRRGVALLVTGAVAVCAALTGCGASSSAGGDAAGPAASSSEVAIPAVAKDAALAAKLPAEIRSAGVLRVAMDETYPPFESVQAGKIVGLDPDLANAIGGVLGVRVEFVNTSFDAIIPSLTSNKVDLAMSSIGDTKERERTIDLATYYWNGTLVLVKSGNPAQLKADQVCGARVGVIRGSLQQTSFLPSQAAKCAAAGKQAAKVEVYQNGPQAQLALQSGRIDGVMEDAPPLLEVAARQKDVFETAGPFFRNPNPGGVAFPKGSKLVEPVHEAIGVLLKNGTYQAILKKWNLEKIAIDKSEINGAQS</sequence>
<evidence type="ECO:0000313" key="5">
    <source>
        <dbReference type="Proteomes" id="UP001597542"/>
    </source>
</evidence>
<dbReference type="PANTHER" id="PTHR35936:SF17">
    <property type="entry name" value="ARGININE-BINDING EXTRACELLULAR PROTEIN ARTP"/>
    <property type="match status" value="1"/>
</dbReference>